<name>W9DYY9_METTI</name>
<dbReference type="Gene3D" id="1.10.10.10">
    <property type="entry name" value="Winged helix-like DNA-binding domain superfamily/Winged helix DNA-binding domain"/>
    <property type="match status" value="1"/>
</dbReference>
<dbReference type="InterPro" id="IPR016723">
    <property type="entry name" value="Tscrpt_reg_ArsR_prd"/>
</dbReference>
<dbReference type="SUPFAM" id="SSF46785">
    <property type="entry name" value="Winged helix' DNA-binding domain"/>
    <property type="match status" value="1"/>
</dbReference>
<dbReference type="GO" id="GO:0003700">
    <property type="term" value="F:DNA-binding transcription factor activity"/>
    <property type="evidence" value="ECO:0007669"/>
    <property type="project" value="InterPro"/>
</dbReference>
<dbReference type="RefSeq" id="WP_023846076.1">
    <property type="nucleotide sequence ID" value="NZ_AZAJ01000001.1"/>
</dbReference>
<dbReference type="Proteomes" id="UP000019483">
    <property type="component" value="Unassembled WGS sequence"/>
</dbReference>
<feature type="domain" description="HTH arsR-type" evidence="1">
    <location>
        <begin position="171"/>
        <end position="264"/>
    </location>
</feature>
<dbReference type="InterPro" id="IPR036390">
    <property type="entry name" value="WH_DNA-bd_sf"/>
</dbReference>
<dbReference type="InterPro" id="IPR001845">
    <property type="entry name" value="HTH_ArsR_DNA-bd_dom"/>
</dbReference>
<proteinExistence type="predicted"/>
<gene>
    <name evidence="2" type="ORF">MettiDRAFT_2431</name>
</gene>
<organism evidence="2 3">
    <name type="scientific">Methanolobus tindarius DSM 2278</name>
    <dbReference type="NCBI Taxonomy" id="1090322"/>
    <lineage>
        <taxon>Archaea</taxon>
        <taxon>Methanobacteriati</taxon>
        <taxon>Methanobacteriota</taxon>
        <taxon>Stenosarchaea group</taxon>
        <taxon>Methanomicrobia</taxon>
        <taxon>Methanosarcinales</taxon>
        <taxon>Methanosarcinaceae</taxon>
        <taxon>Methanolobus</taxon>
    </lineage>
</organism>
<dbReference type="InterPro" id="IPR036388">
    <property type="entry name" value="WH-like_DNA-bd_sf"/>
</dbReference>
<dbReference type="STRING" id="1090322.MettiDRAFT_2431"/>
<protein>
    <submittedName>
        <fullName evidence="2">Bacterial regulatory protein, arsR family</fullName>
    </submittedName>
</protein>
<dbReference type="CDD" id="cd00090">
    <property type="entry name" value="HTH_ARSR"/>
    <property type="match status" value="1"/>
</dbReference>
<evidence type="ECO:0000259" key="1">
    <source>
        <dbReference type="SMART" id="SM00418"/>
    </source>
</evidence>
<keyword evidence="3" id="KW-1185">Reference proteome</keyword>
<accession>W9DYY9</accession>
<dbReference type="AlphaFoldDB" id="W9DYY9"/>
<sequence>MMHPQQTCNINPKKLDQIEESIRKLQADMQLFQEQSNQRCYELLSSEIRNNFSRTMIGNIQERIDQDIESNIASCCDMRDFCKGAFTEFLNETVQLIDKERVEKETIDEYWNKLGEIRKLVHFEDCDLCFKEVSRIFQKQIDVLSSLRIYDKEGTFVENLPDVSMEEVVDDICEPFANKQRLTIMKALVLDSRSFTDLSKLTGLRGGNLLFHLQKLVDKGMILQRNERGDYIITSKGHSVFKGIMNIYSSVSEKRNECGVVADESVEDAV</sequence>
<dbReference type="InterPro" id="IPR011991">
    <property type="entry name" value="ArsR-like_HTH"/>
</dbReference>
<evidence type="ECO:0000313" key="2">
    <source>
        <dbReference type="EMBL" id="ETA68942.1"/>
    </source>
</evidence>
<dbReference type="SMART" id="SM00418">
    <property type="entry name" value="HTH_ARSR"/>
    <property type="match status" value="1"/>
</dbReference>
<reference evidence="2 3" key="1">
    <citation type="submission" date="2013-08" db="EMBL/GenBank/DDBJ databases">
        <authorList>
            <consortium name="DOE Joint Genome Institute"/>
            <person name="Eisen J."/>
            <person name="Huntemann M."/>
            <person name="Han J."/>
            <person name="Chen A."/>
            <person name="Kyrpides N."/>
            <person name="Mavromatis K."/>
            <person name="Markowitz V."/>
            <person name="Palaniappan K."/>
            <person name="Ivanova N."/>
            <person name="Schaumberg A."/>
            <person name="Pati A."/>
            <person name="Liolios K."/>
            <person name="Nordberg H.P."/>
            <person name="Cantor M.N."/>
            <person name="Hua S.X."/>
            <person name="Woyke T."/>
        </authorList>
    </citation>
    <scope>NUCLEOTIDE SEQUENCE [LARGE SCALE GENOMIC DNA]</scope>
    <source>
        <strain evidence="2 3">DSM 2278</strain>
    </source>
</reference>
<dbReference type="Pfam" id="PF01022">
    <property type="entry name" value="HTH_5"/>
    <property type="match status" value="1"/>
</dbReference>
<dbReference type="OrthoDB" id="114909at2157"/>
<comment type="caution">
    <text evidence="2">The sequence shown here is derived from an EMBL/GenBank/DDBJ whole genome shotgun (WGS) entry which is preliminary data.</text>
</comment>
<dbReference type="PIRSF" id="PIRSF018357">
    <property type="entry name" value="Trans_reg_ArsR_prd"/>
    <property type="match status" value="1"/>
</dbReference>
<evidence type="ECO:0000313" key="3">
    <source>
        <dbReference type="Proteomes" id="UP000019483"/>
    </source>
</evidence>
<dbReference type="EMBL" id="AZAJ01000001">
    <property type="protein sequence ID" value="ETA68942.1"/>
    <property type="molecule type" value="Genomic_DNA"/>
</dbReference>